<dbReference type="Gene3D" id="1.10.10.10">
    <property type="entry name" value="Winged helix-like DNA-binding domain superfamily/Winged helix DNA-binding domain"/>
    <property type="match status" value="1"/>
</dbReference>
<keyword evidence="8" id="KW-1185">Reference proteome</keyword>
<protein>
    <recommendedName>
        <fullName evidence="9">Histone acetyltransferase</fullName>
    </recommendedName>
</protein>
<evidence type="ECO:0000256" key="2">
    <source>
        <dbReference type="ARBA" id="ARBA00022553"/>
    </source>
</evidence>
<name>A0AAD9NRK1_RIDPI</name>
<evidence type="ECO:0000313" key="7">
    <source>
        <dbReference type="EMBL" id="KAK2180172.1"/>
    </source>
</evidence>
<dbReference type="Pfam" id="PF21524">
    <property type="entry name" value="SAMD1_WH"/>
    <property type="match status" value="1"/>
</dbReference>
<dbReference type="InterPro" id="IPR005818">
    <property type="entry name" value="Histone_H1/H5_H15"/>
</dbReference>
<dbReference type="EMBL" id="JAODUO010000455">
    <property type="protein sequence ID" value="KAK2180172.1"/>
    <property type="molecule type" value="Genomic_DNA"/>
</dbReference>
<proteinExistence type="predicted"/>
<dbReference type="Pfam" id="PF00538">
    <property type="entry name" value="Linker_histone"/>
    <property type="match status" value="1"/>
</dbReference>
<dbReference type="GO" id="GO:0006334">
    <property type="term" value="P:nucleosome assembly"/>
    <property type="evidence" value="ECO:0007669"/>
    <property type="project" value="InterPro"/>
</dbReference>
<feature type="domain" description="SAMD1-like winged helix (WH)" evidence="6">
    <location>
        <begin position="10"/>
        <end position="86"/>
    </location>
</feature>
<keyword evidence="3" id="KW-0156">Chromatin regulator</keyword>
<evidence type="ECO:0000256" key="1">
    <source>
        <dbReference type="ARBA" id="ARBA00004123"/>
    </source>
</evidence>
<feature type="domain" description="H15" evidence="5">
    <location>
        <begin position="97"/>
        <end position="172"/>
    </location>
</feature>
<sequence length="209" mass="23064">MVKEVDGSSAQTVPNPTHIKWILEAIRKVKRQKQRPCVERITAAVRQFHNLNDSTIAAQLDVAVKEGSVVKLFNKGLCSYKDPSRLSQLKTRTLKLSRKSDLTKVITKCIKELGNSSGSSLKAIEKHVRRSYSLEFINGAEVDIARQIRVSVKRALNTGFLKKDGRLYKLGPNSGVNSVGNGVQNGVHLPFSADESLVLVDKAALRKVC</sequence>
<evidence type="ECO:0000256" key="3">
    <source>
        <dbReference type="ARBA" id="ARBA00022853"/>
    </source>
</evidence>
<comment type="caution">
    <text evidence="7">The sequence shown here is derived from an EMBL/GenBank/DDBJ whole genome shotgun (WGS) entry which is preliminary data.</text>
</comment>
<evidence type="ECO:0008006" key="9">
    <source>
        <dbReference type="Google" id="ProtNLM"/>
    </source>
</evidence>
<dbReference type="GO" id="GO:0000786">
    <property type="term" value="C:nucleosome"/>
    <property type="evidence" value="ECO:0007669"/>
    <property type="project" value="InterPro"/>
</dbReference>
<evidence type="ECO:0000259" key="6">
    <source>
        <dbReference type="PROSITE" id="PS52014"/>
    </source>
</evidence>
<dbReference type="AlphaFoldDB" id="A0AAD9NRK1"/>
<dbReference type="PROSITE" id="PS52014">
    <property type="entry name" value="SAMD1_WH"/>
    <property type="match status" value="1"/>
</dbReference>
<gene>
    <name evidence="7" type="ORF">NP493_454g02017</name>
</gene>
<reference evidence="7" key="1">
    <citation type="journal article" date="2023" name="Mol. Biol. Evol.">
        <title>Third-Generation Sequencing Reveals the Adaptive Role of the Epigenome in Three Deep-Sea Polychaetes.</title>
        <authorList>
            <person name="Perez M."/>
            <person name="Aroh O."/>
            <person name="Sun Y."/>
            <person name="Lan Y."/>
            <person name="Juniper S.K."/>
            <person name="Young C.R."/>
            <person name="Angers B."/>
            <person name="Qian P.Y."/>
        </authorList>
    </citation>
    <scope>NUCLEOTIDE SEQUENCE</scope>
    <source>
        <strain evidence="7">R07B-5</strain>
    </source>
</reference>
<dbReference type="InterPro" id="IPR048589">
    <property type="entry name" value="SAMD1-like_WH"/>
</dbReference>
<dbReference type="SUPFAM" id="SSF46785">
    <property type="entry name" value="Winged helix' DNA-binding domain"/>
    <property type="match status" value="1"/>
</dbReference>
<dbReference type="GO" id="GO:0003677">
    <property type="term" value="F:DNA binding"/>
    <property type="evidence" value="ECO:0007669"/>
    <property type="project" value="InterPro"/>
</dbReference>
<dbReference type="Proteomes" id="UP001209878">
    <property type="component" value="Unassembled WGS sequence"/>
</dbReference>
<dbReference type="GO" id="GO:0005634">
    <property type="term" value="C:nucleus"/>
    <property type="evidence" value="ECO:0007669"/>
    <property type="project" value="UniProtKB-SubCell"/>
</dbReference>
<keyword evidence="2" id="KW-0597">Phosphoprotein</keyword>
<evidence type="ECO:0000259" key="5">
    <source>
        <dbReference type="PROSITE" id="PS51504"/>
    </source>
</evidence>
<organism evidence="7 8">
    <name type="scientific">Ridgeia piscesae</name>
    <name type="common">Tubeworm</name>
    <dbReference type="NCBI Taxonomy" id="27915"/>
    <lineage>
        <taxon>Eukaryota</taxon>
        <taxon>Metazoa</taxon>
        <taxon>Spiralia</taxon>
        <taxon>Lophotrochozoa</taxon>
        <taxon>Annelida</taxon>
        <taxon>Polychaeta</taxon>
        <taxon>Sedentaria</taxon>
        <taxon>Canalipalpata</taxon>
        <taxon>Sabellida</taxon>
        <taxon>Siboglinidae</taxon>
        <taxon>Ridgeia</taxon>
    </lineage>
</organism>
<accession>A0AAD9NRK1</accession>
<dbReference type="PROSITE" id="PS51504">
    <property type="entry name" value="H15"/>
    <property type="match status" value="1"/>
</dbReference>
<dbReference type="InterPro" id="IPR036390">
    <property type="entry name" value="WH_DNA-bd_sf"/>
</dbReference>
<evidence type="ECO:0000313" key="8">
    <source>
        <dbReference type="Proteomes" id="UP001209878"/>
    </source>
</evidence>
<dbReference type="InterPro" id="IPR036388">
    <property type="entry name" value="WH-like_DNA-bd_sf"/>
</dbReference>
<keyword evidence="4" id="KW-0539">Nucleus</keyword>
<evidence type="ECO:0000256" key="4">
    <source>
        <dbReference type="ARBA" id="ARBA00023242"/>
    </source>
</evidence>
<comment type="subcellular location">
    <subcellularLocation>
        <location evidence="1">Nucleus</location>
    </subcellularLocation>
</comment>